<keyword evidence="2" id="KW-0808">Transferase</keyword>
<organism evidence="2 3">
    <name type="scientific">Deinococcus wulumuqiensis</name>
    <dbReference type="NCBI Taxonomy" id="980427"/>
    <lineage>
        <taxon>Bacteria</taxon>
        <taxon>Thermotogati</taxon>
        <taxon>Deinococcota</taxon>
        <taxon>Deinococci</taxon>
        <taxon>Deinococcales</taxon>
        <taxon>Deinococcaceae</taxon>
        <taxon>Deinococcus</taxon>
    </lineage>
</organism>
<dbReference type="Gene3D" id="3.40.50.150">
    <property type="entry name" value="Vaccinia Virus protein VP39"/>
    <property type="match status" value="1"/>
</dbReference>
<keyword evidence="2" id="KW-0489">Methyltransferase</keyword>
<proteinExistence type="predicted"/>
<name>A0A345IDS2_9DEIO</name>
<dbReference type="GO" id="GO:0032259">
    <property type="term" value="P:methylation"/>
    <property type="evidence" value="ECO:0007669"/>
    <property type="project" value="UniProtKB-KW"/>
</dbReference>
<dbReference type="CDD" id="cd02440">
    <property type="entry name" value="AdoMet_MTases"/>
    <property type="match status" value="1"/>
</dbReference>
<dbReference type="AlphaFoldDB" id="A0A345IDS2"/>
<dbReference type="RefSeq" id="WP_114670973.1">
    <property type="nucleotide sequence ID" value="NZ_CP031158.1"/>
</dbReference>
<dbReference type="InterPro" id="IPR041698">
    <property type="entry name" value="Methyltransf_25"/>
</dbReference>
<gene>
    <name evidence="2" type="ORF">DVJ83_00140</name>
</gene>
<reference evidence="2 3" key="1">
    <citation type="submission" date="2018-07" db="EMBL/GenBank/DDBJ databases">
        <title>Complete Genome and Methylome Analysis of Deinococcus wulumuqiensis NEB 479.</title>
        <authorList>
            <person name="Fomenkov A."/>
            <person name="Luyten Y."/>
            <person name="Vincze T."/>
            <person name="Anton B.P."/>
            <person name="Clark T."/>
            <person name="Roberts R.J."/>
            <person name="Morgan R.D."/>
        </authorList>
    </citation>
    <scope>NUCLEOTIDE SEQUENCE [LARGE SCALE GENOMIC DNA]</scope>
    <source>
        <strain evidence="2 3">NEB 479</strain>
    </source>
</reference>
<dbReference type="SUPFAM" id="SSF53335">
    <property type="entry name" value="S-adenosyl-L-methionine-dependent methyltransferases"/>
    <property type="match status" value="1"/>
</dbReference>
<dbReference type="Pfam" id="PF13649">
    <property type="entry name" value="Methyltransf_25"/>
    <property type="match status" value="1"/>
</dbReference>
<evidence type="ECO:0000259" key="1">
    <source>
        <dbReference type="Pfam" id="PF13649"/>
    </source>
</evidence>
<protein>
    <submittedName>
        <fullName evidence="2">Class I SAM-dependent methyltransferase</fullName>
    </submittedName>
</protein>
<dbReference type="KEGG" id="dwu:DVJ83_00140"/>
<dbReference type="STRING" id="1288484.GCA_000348665_02655"/>
<feature type="domain" description="Methyltransferase" evidence="1">
    <location>
        <begin position="54"/>
        <end position="120"/>
    </location>
</feature>
<dbReference type="GO" id="GO:0008168">
    <property type="term" value="F:methyltransferase activity"/>
    <property type="evidence" value="ECO:0007669"/>
    <property type="project" value="UniProtKB-KW"/>
</dbReference>
<dbReference type="InterPro" id="IPR029063">
    <property type="entry name" value="SAM-dependent_MTases_sf"/>
</dbReference>
<evidence type="ECO:0000313" key="2">
    <source>
        <dbReference type="EMBL" id="AXG97844.1"/>
    </source>
</evidence>
<accession>A0A345IDS2</accession>
<evidence type="ECO:0000313" key="3">
    <source>
        <dbReference type="Proteomes" id="UP000253744"/>
    </source>
</evidence>
<sequence>MTDWRTETAQERYGRLARELGGYFHPWQRTLSGPDPELTFDLLLADLLTPQTRVLEAGCGHGPDAARFGPLAARWAAYDFAPELLELARHNAPHADFHLWNGKTDIPSDLNGPFDLIVSRRGPTSVILRLPELAAPDAQFLYVGPRLHVPQVPERLQAVGWEVLGEWRASVLAHAPTWADWQTRCEWMAEEARQSDWDAQAGAQGMPYREERYVVLARRLPT</sequence>
<dbReference type="EMBL" id="CP031158">
    <property type="protein sequence ID" value="AXG97844.1"/>
    <property type="molecule type" value="Genomic_DNA"/>
</dbReference>
<dbReference type="Proteomes" id="UP000253744">
    <property type="component" value="Chromosome"/>
</dbReference>